<dbReference type="Pfam" id="PF12019">
    <property type="entry name" value="GspH"/>
    <property type="match status" value="1"/>
</dbReference>
<evidence type="ECO:0000256" key="9">
    <source>
        <dbReference type="ARBA" id="ARBA00025772"/>
    </source>
</evidence>
<dbReference type="PROSITE" id="PS00409">
    <property type="entry name" value="PROKAR_NTER_METHYL"/>
    <property type="match status" value="1"/>
</dbReference>
<feature type="domain" description="General secretion pathway GspH" evidence="12">
    <location>
        <begin position="61"/>
        <end position="188"/>
    </location>
</feature>
<comment type="similarity">
    <text evidence="9">Belongs to the GSP H family.</text>
</comment>
<evidence type="ECO:0000256" key="10">
    <source>
        <dbReference type="ARBA" id="ARBA00030775"/>
    </source>
</evidence>
<keyword evidence="6 11" id="KW-0812">Transmembrane</keyword>
<organism evidence="13 14">
    <name type="scientific">Scleromatobacter humisilvae</name>
    <dbReference type="NCBI Taxonomy" id="2897159"/>
    <lineage>
        <taxon>Bacteria</taxon>
        <taxon>Pseudomonadati</taxon>
        <taxon>Pseudomonadota</taxon>
        <taxon>Betaproteobacteria</taxon>
        <taxon>Burkholderiales</taxon>
        <taxon>Sphaerotilaceae</taxon>
        <taxon>Scleromatobacter</taxon>
    </lineage>
</organism>
<sequence length="202" mass="20715">MIRTRSVPASVACPSRRAMASRVAGVTLIELMITLAVAGIAIAVGVPSFMRTLARHAIASQAEELQDAVRLGRNEAMKRSGPVVLCRTDAANASHCAGSGGSWQTWVLFTDLARSGAFVAGDAIVRQHVDVSGRMSVTSSAASIRFESTGIAHSDNGAPVVFVFAPAGAAADSSGSNLALQRQVCVNPRGEVVVIAGGATCP</sequence>
<dbReference type="SUPFAM" id="SSF54523">
    <property type="entry name" value="Pili subunits"/>
    <property type="match status" value="1"/>
</dbReference>
<dbReference type="EMBL" id="JAJLJH010000006">
    <property type="protein sequence ID" value="MCK9687838.1"/>
    <property type="molecule type" value="Genomic_DNA"/>
</dbReference>
<dbReference type="NCBIfam" id="TIGR02532">
    <property type="entry name" value="IV_pilin_GFxxxE"/>
    <property type="match status" value="1"/>
</dbReference>
<evidence type="ECO:0000256" key="1">
    <source>
        <dbReference type="ARBA" id="ARBA00004377"/>
    </source>
</evidence>
<evidence type="ECO:0000313" key="13">
    <source>
        <dbReference type="EMBL" id="MCK9687838.1"/>
    </source>
</evidence>
<evidence type="ECO:0000256" key="6">
    <source>
        <dbReference type="ARBA" id="ARBA00022692"/>
    </source>
</evidence>
<dbReference type="InterPro" id="IPR045584">
    <property type="entry name" value="Pilin-like"/>
</dbReference>
<evidence type="ECO:0000256" key="8">
    <source>
        <dbReference type="ARBA" id="ARBA00023136"/>
    </source>
</evidence>
<keyword evidence="14" id="KW-1185">Reference proteome</keyword>
<dbReference type="Gene3D" id="3.55.40.10">
    <property type="entry name" value="minor pseudopilin epsh domain"/>
    <property type="match status" value="1"/>
</dbReference>
<dbReference type="GO" id="GO:0015627">
    <property type="term" value="C:type II protein secretion system complex"/>
    <property type="evidence" value="ECO:0007669"/>
    <property type="project" value="InterPro"/>
</dbReference>
<dbReference type="GO" id="GO:0015628">
    <property type="term" value="P:protein secretion by the type II secretion system"/>
    <property type="evidence" value="ECO:0007669"/>
    <property type="project" value="InterPro"/>
</dbReference>
<proteinExistence type="inferred from homology"/>
<dbReference type="AlphaFoldDB" id="A0A9X1YN95"/>
<keyword evidence="5" id="KW-0997">Cell inner membrane</keyword>
<evidence type="ECO:0000313" key="14">
    <source>
        <dbReference type="Proteomes" id="UP001139353"/>
    </source>
</evidence>
<feature type="transmembrane region" description="Helical" evidence="11">
    <location>
        <begin position="24"/>
        <end position="46"/>
    </location>
</feature>
<dbReference type="Pfam" id="PF07963">
    <property type="entry name" value="N_methyl"/>
    <property type="match status" value="1"/>
</dbReference>
<dbReference type="InterPro" id="IPR022346">
    <property type="entry name" value="T2SS_GspH"/>
</dbReference>
<comment type="caution">
    <text evidence="13">The sequence shown here is derived from an EMBL/GenBank/DDBJ whole genome shotgun (WGS) entry which is preliminary data.</text>
</comment>
<evidence type="ECO:0000256" key="5">
    <source>
        <dbReference type="ARBA" id="ARBA00022519"/>
    </source>
</evidence>
<evidence type="ECO:0000256" key="4">
    <source>
        <dbReference type="ARBA" id="ARBA00022481"/>
    </source>
</evidence>
<evidence type="ECO:0000259" key="12">
    <source>
        <dbReference type="Pfam" id="PF12019"/>
    </source>
</evidence>
<dbReference type="InterPro" id="IPR012902">
    <property type="entry name" value="N_methyl_site"/>
</dbReference>
<dbReference type="GO" id="GO:0005886">
    <property type="term" value="C:plasma membrane"/>
    <property type="evidence" value="ECO:0007669"/>
    <property type="project" value="UniProtKB-SubCell"/>
</dbReference>
<accession>A0A9X1YN95</accession>
<evidence type="ECO:0000256" key="2">
    <source>
        <dbReference type="ARBA" id="ARBA00021549"/>
    </source>
</evidence>
<keyword evidence="3" id="KW-1003">Cell membrane</keyword>
<evidence type="ECO:0000256" key="7">
    <source>
        <dbReference type="ARBA" id="ARBA00022989"/>
    </source>
</evidence>
<evidence type="ECO:0000256" key="3">
    <source>
        <dbReference type="ARBA" id="ARBA00022475"/>
    </source>
</evidence>
<name>A0A9X1YN95_9BURK</name>
<keyword evidence="8 11" id="KW-0472">Membrane</keyword>
<evidence type="ECO:0000256" key="11">
    <source>
        <dbReference type="SAM" id="Phobius"/>
    </source>
</evidence>
<keyword evidence="4" id="KW-0488">Methylation</keyword>
<keyword evidence="7 11" id="KW-1133">Transmembrane helix</keyword>
<dbReference type="RefSeq" id="WP_275683884.1">
    <property type="nucleotide sequence ID" value="NZ_JAJLJH010000006.1"/>
</dbReference>
<reference evidence="13" key="1">
    <citation type="submission" date="2021-11" db="EMBL/GenBank/DDBJ databases">
        <title>BS-T2-15 a new species belonging to the Comamonadaceae family isolated from the soil of a French oak forest.</title>
        <authorList>
            <person name="Mieszkin S."/>
            <person name="Alain K."/>
        </authorList>
    </citation>
    <scope>NUCLEOTIDE SEQUENCE</scope>
    <source>
        <strain evidence="13">BS-T2-15</strain>
    </source>
</reference>
<protein>
    <recommendedName>
        <fullName evidence="2">Type II secretion system protein H</fullName>
    </recommendedName>
    <alternativeName>
        <fullName evidence="10">General secretion pathway protein H</fullName>
    </alternativeName>
</protein>
<gene>
    <name evidence="13" type="ORF">LPC04_19210</name>
</gene>
<dbReference type="Proteomes" id="UP001139353">
    <property type="component" value="Unassembled WGS sequence"/>
</dbReference>
<comment type="subcellular location">
    <subcellularLocation>
        <location evidence="1">Cell inner membrane</location>
        <topology evidence="1">Single-pass membrane protein</topology>
    </subcellularLocation>
</comment>